<dbReference type="GO" id="GO:0016020">
    <property type="term" value="C:membrane"/>
    <property type="evidence" value="ECO:0007669"/>
    <property type="project" value="UniProtKB-SubCell"/>
</dbReference>
<evidence type="ECO:0000256" key="5">
    <source>
        <dbReference type="SAM" id="SignalP"/>
    </source>
</evidence>
<comment type="similarity">
    <text evidence="4">Belongs to the Omp25/RopB family.</text>
</comment>
<dbReference type="Pfam" id="PF13505">
    <property type="entry name" value="OMP_b-brl"/>
    <property type="match status" value="1"/>
</dbReference>
<evidence type="ECO:0000259" key="6">
    <source>
        <dbReference type="Pfam" id="PF13505"/>
    </source>
</evidence>
<dbReference type="Proteomes" id="UP000321464">
    <property type="component" value="Unassembled WGS sequence"/>
</dbReference>
<reference evidence="7 8" key="1">
    <citation type="submission" date="2019-07" db="EMBL/GenBank/DDBJ databases">
        <title>Whole genome shotgun sequence of Novosphingobium sediminis NBRC 106119.</title>
        <authorList>
            <person name="Hosoyama A."/>
            <person name="Uohara A."/>
            <person name="Ohji S."/>
            <person name="Ichikawa N."/>
        </authorList>
    </citation>
    <scope>NUCLEOTIDE SEQUENCE [LARGE SCALE GENOMIC DNA]</scope>
    <source>
        <strain evidence="7 8">NBRC 106119</strain>
    </source>
</reference>
<feature type="signal peptide" evidence="5">
    <location>
        <begin position="1"/>
        <end position="24"/>
    </location>
</feature>
<dbReference type="InterPro" id="IPR011250">
    <property type="entry name" value="OMP/PagP_B-barrel"/>
</dbReference>
<feature type="domain" description="Outer membrane protein beta-barrel" evidence="6">
    <location>
        <begin position="10"/>
        <end position="202"/>
    </location>
</feature>
<evidence type="ECO:0000256" key="3">
    <source>
        <dbReference type="ARBA" id="ARBA00023136"/>
    </source>
</evidence>
<sequence length="202" mass="21224">MMKFPLITIAALAAFGAAAAPAHADTFNGPYIGVTAGWERSQIADRVAAQPITAETSRDALVLGGYAGYNFKASDRIVVGAEAGFSAAINDTVRAASAGKSLTIDPRYSFDLSARAGYLVTDKALVYVRGGYANTRVRTALSGLNGPVTASDNLDGWQVGGGLEYAISEHVSARAEYRYTDLGSNGGQFDRHQTLVGVSYNF</sequence>
<proteinExistence type="inferred from homology"/>
<gene>
    <name evidence="7" type="ORF">NSE01_41420</name>
</gene>
<dbReference type="InterPro" id="IPR027385">
    <property type="entry name" value="Beta-barrel_OMP"/>
</dbReference>
<dbReference type="PANTHER" id="PTHR34001">
    <property type="entry name" value="BLL7405 PROTEIN"/>
    <property type="match status" value="1"/>
</dbReference>
<evidence type="ECO:0000313" key="7">
    <source>
        <dbReference type="EMBL" id="GEO02310.1"/>
    </source>
</evidence>
<feature type="chain" id="PRO_5021838995" evidence="5">
    <location>
        <begin position="25"/>
        <end position="202"/>
    </location>
</feature>
<dbReference type="AlphaFoldDB" id="A0A512ARG4"/>
<dbReference type="Gene3D" id="2.40.160.20">
    <property type="match status" value="1"/>
</dbReference>
<dbReference type="EMBL" id="BJYR01000047">
    <property type="protein sequence ID" value="GEO02310.1"/>
    <property type="molecule type" value="Genomic_DNA"/>
</dbReference>
<dbReference type="PANTHER" id="PTHR34001:SF3">
    <property type="entry name" value="BLL7405 PROTEIN"/>
    <property type="match status" value="1"/>
</dbReference>
<organism evidence="7 8">
    <name type="scientific">Novosphingobium sediminis</name>
    <dbReference type="NCBI Taxonomy" id="707214"/>
    <lineage>
        <taxon>Bacteria</taxon>
        <taxon>Pseudomonadati</taxon>
        <taxon>Pseudomonadota</taxon>
        <taxon>Alphaproteobacteria</taxon>
        <taxon>Sphingomonadales</taxon>
        <taxon>Sphingomonadaceae</taxon>
        <taxon>Novosphingobium</taxon>
    </lineage>
</organism>
<evidence type="ECO:0000256" key="4">
    <source>
        <dbReference type="ARBA" id="ARBA00038306"/>
    </source>
</evidence>
<dbReference type="InterPro" id="IPR051692">
    <property type="entry name" value="OMP-like"/>
</dbReference>
<comment type="subcellular location">
    <subcellularLocation>
        <location evidence="1">Membrane</location>
    </subcellularLocation>
</comment>
<keyword evidence="3" id="KW-0472">Membrane</keyword>
<keyword evidence="8" id="KW-1185">Reference proteome</keyword>
<dbReference type="SUPFAM" id="SSF56925">
    <property type="entry name" value="OMPA-like"/>
    <property type="match status" value="1"/>
</dbReference>
<evidence type="ECO:0000313" key="8">
    <source>
        <dbReference type="Proteomes" id="UP000321464"/>
    </source>
</evidence>
<name>A0A512ARG4_9SPHN</name>
<evidence type="ECO:0000256" key="1">
    <source>
        <dbReference type="ARBA" id="ARBA00004370"/>
    </source>
</evidence>
<evidence type="ECO:0000256" key="2">
    <source>
        <dbReference type="ARBA" id="ARBA00022729"/>
    </source>
</evidence>
<keyword evidence="2 5" id="KW-0732">Signal</keyword>
<comment type="caution">
    <text evidence="7">The sequence shown here is derived from an EMBL/GenBank/DDBJ whole genome shotgun (WGS) entry which is preliminary data.</text>
</comment>
<protein>
    <submittedName>
        <fullName evidence="7">Outer membrane protein</fullName>
    </submittedName>
</protein>
<accession>A0A512ARG4</accession>